<feature type="transmembrane region" description="Helical" evidence="8">
    <location>
        <begin position="105"/>
        <end position="125"/>
    </location>
</feature>
<feature type="transmembrane region" description="Helical" evidence="8">
    <location>
        <begin position="33"/>
        <end position="56"/>
    </location>
</feature>
<keyword evidence="7 8" id="KW-0472">Membrane</keyword>
<dbReference type="InterPro" id="IPR050930">
    <property type="entry name" value="MFS_Vesicular_Transporter"/>
</dbReference>
<dbReference type="SUPFAM" id="SSF103473">
    <property type="entry name" value="MFS general substrate transporter"/>
    <property type="match status" value="1"/>
</dbReference>
<comment type="subcellular location">
    <subcellularLocation>
        <location evidence="1">Membrane</location>
        <topology evidence="1">Multi-pass membrane protein</topology>
    </subcellularLocation>
</comment>
<dbReference type="Proteomes" id="UP000271974">
    <property type="component" value="Unassembled WGS sequence"/>
</dbReference>
<accession>A0A433T6I2</accession>
<evidence type="ECO:0000256" key="4">
    <source>
        <dbReference type="ARBA" id="ARBA00022692"/>
    </source>
</evidence>
<dbReference type="AlphaFoldDB" id="A0A433T6I2"/>
<protein>
    <recommendedName>
        <fullName evidence="9">Major facilitator superfamily (MFS) profile domain-containing protein</fullName>
    </recommendedName>
</protein>
<evidence type="ECO:0000256" key="7">
    <source>
        <dbReference type="ARBA" id="ARBA00023136"/>
    </source>
</evidence>
<sequence length="178" mass="19157">MMIGVCFSIHPILYTLFTPVIGLLTDKLNIKEALLLVSSLGCCLAYLLLGPTPILAFLPRHLWVVLLGYMILGVSEAGLTIPTAKSLVTGAMELNFPSDVSTHGLMSGLNLCGYHSGAFIAPLLAGTLTDAMGFGRSTFVVACLYLITFAVLCLIFGFRHRSKLRNSQKLEETAPLIP</sequence>
<evidence type="ECO:0000256" key="8">
    <source>
        <dbReference type="SAM" id="Phobius"/>
    </source>
</evidence>
<keyword evidence="3" id="KW-0813">Transport</keyword>
<dbReference type="GO" id="GO:0016020">
    <property type="term" value="C:membrane"/>
    <property type="evidence" value="ECO:0007669"/>
    <property type="project" value="UniProtKB-SubCell"/>
</dbReference>
<dbReference type="EMBL" id="RQTK01000600">
    <property type="protein sequence ID" value="RUS77205.1"/>
    <property type="molecule type" value="Genomic_DNA"/>
</dbReference>
<keyword evidence="6 8" id="KW-1133">Transmembrane helix</keyword>
<dbReference type="InterPro" id="IPR011701">
    <property type="entry name" value="MFS"/>
</dbReference>
<dbReference type="Gene3D" id="1.20.1250.20">
    <property type="entry name" value="MFS general substrate transporter like domains"/>
    <property type="match status" value="1"/>
</dbReference>
<dbReference type="OrthoDB" id="6147708at2759"/>
<feature type="transmembrane region" description="Helical" evidence="8">
    <location>
        <begin position="137"/>
        <end position="158"/>
    </location>
</feature>
<name>A0A433T6I2_ELYCH</name>
<dbReference type="InterPro" id="IPR020846">
    <property type="entry name" value="MFS_dom"/>
</dbReference>
<dbReference type="InterPro" id="IPR001958">
    <property type="entry name" value="Tet-R_TetA/multi-R_MdtG-like"/>
</dbReference>
<evidence type="ECO:0000256" key="3">
    <source>
        <dbReference type="ARBA" id="ARBA00022448"/>
    </source>
</evidence>
<evidence type="ECO:0000259" key="9">
    <source>
        <dbReference type="PROSITE" id="PS50850"/>
    </source>
</evidence>
<keyword evidence="5" id="KW-0532">Neurotransmitter transport</keyword>
<keyword evidence="4 8" id="KW-0812">Transmembrane</keyword>
<feature type="domain" description="Major facilitator superfamily (MFS) profile" evidence="9">
    <location>
        <begin position="1"/>
        <end position="178"/>
    </location>
</feature>
<proteinExistence type="inferred from homology"/>
<evidence type="ECO:0000256" key="5">
    <source>
        <dbReference type="ARBA" id="ARBA00022775"/>
    </source>
</evidence>
<evidence type="ECO:0000256" key="1">
    <source>
        <dbReference type="ARBA" id="ARBA00004141"/>
    </source>
</evidence>
<dbReference type="PRINTS" id="PR01035">
    <property type="entry name" value="TCRTETA"/>
</dbReference>
<dbReference type="STRING" id="188477.A0A433T6I2"/>
<dbReference type="PANTHER" id="PTHR23506">
    <property type="entry name" value="GH10249P"/>
    <property type="match status" value="1"/>
</dbReference>
<evidence type="ECO:0000313" key="10">
    <source>
        <dbReference type="EMBL" id="RUS77205.1"/>
    </source>
</evidence>
<evidence type="ECO:0000256" key="2">
    <source>
        <dbReference type="ARBA" id="ARBA00006829"/>
    </source>
</evidence>
<evidence type="ECO:0000256" key="6">
    <source>
        <dbReference type="ARBA" id="ARBA00022989"/>
    </source>
</evidence>
<dbReference type="Pfam" id="PF07690">
    <property type="entry name" value="MFS_1"/>
    <property type="match status" value="1"/>
</dbReference>
<dbReference type="PANTHER" id="PTHR23506:SF23">
    <property type="entry name" value="GH10249P"/>
    <property type="match status" value="1"/>
</dbReference>
<dbReference type="PROSITE" id="PS50850">
    <property type="entry name" value="MFS"/>
    <property type="match status" value="1"/>
</dbReference>
<organism evidence="10 11">
    <name type="scientific">Elysia chlorotica</name>
    <name type="common">Eastern emerald elysia</name>
    <name type="synonym">Sea slug</name>
    <dbReference type="NCBI Taxonomy" id="188477"/>
    <lineage>
        <taxon>Eukaryota</taxon>
        <taxon>Metazoa</taxon>
        <taxon>Spiralia</taxon>
        <taxon>Lophotrochozoa</taxon>
        <taxon>Mollusca</taxon>
        <taxon>Gastropoda</taxon>
        <taxon>Heterobranchia</taxon>
        <taxon>Euthyneura</taxon>
        <taxon>Panpulmonata</taxon>
        <taxon>Sacoglossa</taxon>
        <taxon>Placobranchoidea</taxon>
        <taxon>Plakobranchidae</taxon>
        <taxon>Elysia</taxon>
    </lineage>
</organism>
<evidence type="ECO:0000313" key="11">
    <source>
        <dbReference type="Proteomes" id="UP000271974"/>
    </source>
</evidence>
<feature type="transmembrane region" description="Helical" evidence="8">
    <location>
        <begin position="62"/>
        <end position="84"/>
    </location>
</feature>
<dbReference type="GO" id="GO:0022857">
    <property type="term" value="F:transmembrane transporter activity"/>
    <property type="evidence" value="ECO:0007669"/>
    <property type="project" value="InterPro"/>
</dbReference>
<reference evidence="10 11" key="1">
    <citation type="submission" date="2019-01" db="EMBL/GenBank/DDBJ databases">
        <title>A draft genome assembly of the solar-powered sea slug Elysia chlorotica.</title>
        <authorList>
            <person name="Cai H."/>
            <person name="Li Q."/>
            <person name="Fang X."/>
            <person name="Li J."/>
            <person name="Curtis N.E."/>
            <person name="Altenburger A."/>
            <person name="Shibata T."/>
            <person name="Feng M."/>
            <person name="Maeda T."/>
            <person name="Schwartz J.A."/>
            <person name="Shigenobu S."/>
            <person name="Lundholm N."/>
            <person name="Nishiyama T."/>
            <person name="Yang H."/>
            <person name="Hasebe M."/>
            <person name="Li S."/>
            <person name="Pierce S.K."/>
            <person name="Wang J."/>
        </authorList>
    </citation>
    <scope>NUCLEOTIDE SEQUENCE [LARGE SCALE GENOMIC DNA]</scope>
    <source>
        <strain evidence="10">EC2010</strain>
        <tissue evidence="10">Whole organism of an adult</tissue>
    </source>
</reference>
<gene>
    <name evidence="10" type="ORF">EGW08_015032</name>
</gene>
<keyword evidence="11" id="KW-1185">Reference proteome</keyword>
<dbReference type="InterPro" id="IPR036259">
    <property type="entry name" value="MFS_trans_sf"/>
</dbReference>
<comment type="similarity">
    <text evidence="2">Belongs to the major facilitator superfamily. Vesicular transporter family.</text>
</comment>
<comment type="caution">
    <text evidence="10">The sequence shown here is derived from an EMBL/GenBank/DDBJ whole genome shotgun (WGS) entry which is preliminary data.</text>
</comment>